<dbReference type="OrthoDB" id="5876766at2759"/>
<dbReference type="EMBL" id="UXUI01010878">
    <property type="protein sequence ID" value="VDD95720.1"/>
    <property type="molecule type" value="Genomic_DNA"/>
</dbReference>
<dbReference type="AlphaFoldDB" id="A0A0N4VJX5"/>
<feature type="compositionally biased region" description="Polar residues" evidence="1">
    <location>
        <begin position="22"/>
        <end position="33"/>
    </location>
</feature>
<dbReference type="Gene3D" id="1.25.10.10">
    <property type="entry name" value="Leucine-rich Repeat Variant"/>
    <property type="match status" value="1"/>
</dbReference>
<dbReference type="GO" id="GO:0007155">
    <property type="term" value="P:cell adhesion"/>
    <property type="evidence" value="ECO:0007669"/>
    <property type="project" value="InterPro"/>
</dbReference>
<dbReference type="InterPro" id="IPR016024">
    <property type="entry name" value="ARM-type_fold"/>
</dbReference>
<keyword evidence="2" id="KW-1133">Transmembrane helix</keyword>
<feature type="region of interest" description="Disordered" evidence="1">
    <location>
        <begin position="13"/>
        <end position="39"/>
    </location>
</feature>
<gene>
    <name evidence="3" type="ORF">EVEC_LOCUS10471</name>
</gene>
<dbReference type="InterPro" id="IPR013284">
    <property type="entry name" value="Beta-catenin"/>
</dbReference>
<evidence type="ECO:0000256" key="2">
    <source>
        <dbReference type="SAM" id="Phobius"/>
    </source>
</evidence>
<accession>A0A0N4VJX5</accession>
<keyword evidence="4" id="KW-1185">Reference proteome</keyword>
<dbReference type="STRING" id="51028.A0A0N4VJX5"/>
<dbReference type="SUPFAM" id="SSF48371">
    <property type="entry name" value="ARM repeat"/>
    <property type="match status" value="1"/>
</dbReference>
<keyword evidence="2" id="KW-0812">Transmembrane</keyword>
<evidence type="ECO:0000313" key="4">
    <source>
        <dbReference type="Proteomes" id="UP000274131"/>
    </source>
</evidence>
<dbReference type="InterPro" id="IPR011989">
    <property type="entry name" value="ARM-like"/>
</dbReference>
<feature type="transmembrane region" description="Helical" evidence="2">
    <location>
        <begin position="682"/>
        <end position="702"/>
    </location>
</feature>
<proteinExistence type="predicted"/>
<evidence type="ECO:0000313" key="3">
    <source>
        <dbReference type="EMBL" id="VDD95720.1"/>
    </source>
</evidence>
<reference evidence="5" key="1">
    <citation type="submission" date="2017-02" db="UniProtKB">
        <authorList>
            <consortium name="WormBaseParasite"/>
        </authorList>
    </citation>
    <scope>IDENTIFICATION</scope>
</reference>
<dbReference type="WBParaSite" id="EVEC_0001114601-mRNA-1">
    <property type="protein sequence ID" value="EVEC_0001114601-mRNA-1"/>
    <property type="gene ID" value="EVEC_0001114601"/>
</dbReference>
<dbReference type="PANTHER" id="PTHR45976">
    <property type="entry name" value="ARMADILLO SEGMENT POLARITY PROTEIN"/>
    <property type="match status" value="1"/>
</dbReference>
<organism evidence="5">
    <name type="scientific">Enterobius vermicularis</name>
    <name type="common">Human pinworm</name>
    <dbReference type="NCBI Taxonomy" id="51028"/>
    <lineage>
        <taxon>Eukaryota</taxon>
        <taxon>Metazoa</taxon>
        <taxon>Ecdysozoa</taxon>
        <taxon>Nematoda</taxon>
        <taxon>Chromadorea</taxon>
        <taxon>Rhabditida</taxon>
        <taxon>Spirurina</taxon>
        <taxon>Oxyuridomorpha</taxon>
        <taxon>Oxyuroidea</taxon>
        <taxon>Oxyuridae</taxon>
        <taxon>Enterobius</taxon>
    </lineage>
</organism>
<dbReference type="Proteomes" id="UP000274131">
    <property type="component" value="Unassembled WGS sequence"/>
</dbReference>
<name>A0A0N4VJX5_ENTVE</name>
<reference evidence="3 4" key="2">
    <citation type="submission" date="2018-10" db="EMBL/GenBank/DDBJ databases">
        <authorList>
            <consortium name="Pathogen Informatics"/>
        </authorList>
    </citation>
    <scope>NUCLEOTIDE SEQUENCE [LARGE SCALE GENOMIC DNA]</scope>
</reference>
<evidence type="ECO:0000256" key="1">
    <source>
        <dbReference type="SAM" id="MobiDB-lite"/>
    </source>
</evidence>
<sequence length="735" mass="83318">MTQALMNADEVAVAGGGPQQPSPSTSFNQSSQGGLKPVMPVAPIMQSTNGHLYSSSVYSNSRLCYPPPSNMRTFQTVSSRNYYDQQQQQQPCNSPVINRRKLDRIQQWNAEHHRVSHIRQGYNPVSRSSSVASGISGISRVSNVSQFSALSISTQMTDLPNPAQMQRSNQYSSASSTASFAENIDPTCSRYFLGVEQTVDEVTAKIQAGIVKEQEFLCCQFIKYDFCNYAAVILHTLLLYANERKFRLEFSKKIEIMNQVLGMLCAFSKPKLDHRLGERSKRIIIDISRVLVFCDDALKKYFAEKGGIEALLWFLLNEPSEEVMYYAAHSLRHMLHSSHKFIAERCVAVRGVQIFAEKLSHGSPRLLVECSDCLSAMSDVDSLRENELTRPLWQVLQILGSNEPELMKHSLAFLGNVISSNRNGTPNPNKIVNICFQEFLVTNRGVESIVNVLHYYVPQPDSPLITYEIVENGIFALKNLTSSFGLEKKRDFVRKQLVEIDGALNILLEHLLIPVRFEQRSRIQFQIFDIQIDNRNDLLLIVQRLIDSSLLDKLFDAHSLANTNFVDVLLSVLLQSAKLKESCSFEQQRAKLMKTVEIVLVIMDKIVDSQRFHSQLQPLIRESKINNVLRSAASPELCYAFLRAIEIMARDPFTRDEWRQDSTFMEIIQFYISHQQPEFGTITWPILFSLPFTGHLLAVVLVSTSTAQKIMSVIHGVVNFQFADLLDDDIEMAFD</sequence>
<protein>
    <submittedName>
        <fullName evidence="5">PUM-HD domain-containing protein</fullName>
    </submittedName>
</protein>
<keyword evidence="2" id="KW-0472">Membrane</keyword>
<dbReference type="GO" id="GO:0045296">
    <property type="term" value="F:cadherin binding"/>
    <property type="evidence" value="ECO:0007669"/>
    <property type="project" value="InterPro"/>
</dbReference>
<evidence type="ECO:0000313" key="5">
    <source>
        <dbReference type="WBParaSite" id="EVEC_0001114601-mRNA-1"/>
    </source>
</evidence>